<dbReference type="GO" id="GO:0000716">
    <property type="term" value="P:transcription-coupled nucleotide-excision repair, DNA damage recognition"/>
    <property type="evidence" value="ECO:0007669"/>
    <property type="project" value="UniProtKB-UniRule"/>
</dbReference>
<comment type="function">
    <text evidence="13">Couples transcription and DNA repair by recognizing RNA polymerase (RNAP) stalled at DNA lesions. Mediates ATP-dependent release of RNAP and its truncated transcript from the DNA, and recruitment of nucleotide excision repair machinery to the damaged site.</text>
</comment>
<dbReference type="InterPro" id="IPR037235">
    <property type="entry name" value="TRCF-like_C_D7"/>
</dbReference>
<evidence type="ECO:0000256" key="11">
    <source>
        <dbReference type="ARBA" id="ARBA00061399"/>
    </source>
</evidence>
<dbReference type="Pfam" id="PF02559">
    <property type="entry name" value="CarD_TRCF_RID"/>
    <property type="match status" value="1"/>
</dbReference>
<keyword evidence="7 13" id="KW-0067">ATP-binding</keyword>
<dbReference type="FunFam" id="3.40.50.300:FF:000546">
    <property type="entry name" value="Transcription-repair-coupling factor"/>
    <property type="match status" value="1"/>
</dbReference>
<dbReference type="EC" id="3.6.4.-" evidence="13"/>
<dbReference type="PANTHER" id="PTHR47964:SF1">
    <property type="entry name" value="ATP-DEPENDENT DNA HELICASE HOMOLOG RECG, CHLOROPLASTIC"/>
    <property type="match status" value="1"/>
</dbReference>
<dbReference type="PROSITE" id="PS51192">
    <property type="entry name" value="HELICASE_ATP_BIND_1"/>
    <property type="match status" value="1"/>
</dbReference>
<dbReference type="GO" id="GO:0006355">
    <property type="term" value="P:regulation of DNA-templated transcription"/>
    <property type="evidence" value="ECO:0007669"/>
    <property type="project" value="UniProtKB-UniRule"/>
</dbReference>
<dbReference type="AlphaFoldDB" id="A0A0R2GYA5"/>
<dbReference type="InterPro" id="IPR004576">
    <property type="entry name" value="Mfd"/>
</dbReference>
<dbReference type="SUPFAM" id="SSF143517">
    <property type="entry name" value="TRCF domain-like"/>
    <property type="match status" value="1"/>
</dbReference>
<evidence type="ECO:0000256" key="3">
    <source>
        <dbReference type="ARBA" id="ARBA00022741"/>
    </source>
</evidence>
<reference evidence="14 15" key="1">
    <citation type="journal article" date="2015" name="Genome Announc.">
        <title>Expanding the biotechnology potential of lactobacilli through comparative genomics of 213 strains and associated genera.</title>
        <authorList>
            <person name="Sun Z."/>
            <person name="Harris H.M."/>
            <person name="McCann A."/>
            <person name="Guo C."/>
            <person name="Argimon S."/>
            <person name="Zhang W."/>
            <person name="Yang X."/>
            <person name="Jeffery I.B."/>
            <person name="Cooney J.C."/>
            <person name="Kagawa T.F."/>
            <person name="Liu W."/>
            <person name="Song Y."/>
            <person name="Salvetti E."/>
            <person name="Wrobel A."/>
            <person name="Rasinkangas P."/>
            <person name="Parkhill J."/>
            <person name="Rea M.C."/>
            <person name="O'Sullivan O."/>
            <person name="Ritari J."/>
            <person name="Douillard F.P."/>
            <person name="Paul Ross R."/>
            <person name="Yang R."/>
            <person name="Briner A.E."/>
            <person name="Felis G.E."/>
            <person name="de Vos W.M."/>
            <person name="Barrangou R."/>
            <person name="Klaenhammer T.R."/>
            <person name="Caufield P.W."/>
            <person name="Cui Y."/>
            <person name="Zhang H."/>
            <person name="O'Toole P.W."/>
        </authorList>
    </citation>
    <scope>NUCLEOTIDE SEQUENCE [LARGE SCALE GENOMIC DNA]</scope>
    <source>
        <strain evidence="14 15">DSM 20410</strain>
    </source>
</reference>
<dbReference type="EMBL" id="JQBM01000006">
    <property type="protein sequence ID" value="KRN45737.1"/>
    <property type="molecule type" value="Genomic_DNA"/>
</dbReference>
<organism evidence="14 15">
    <name type="scientific">Weissella viridescens</name>
    <name type="common">Lactobacillus viridescens</name>
    <dbReference type="NCBI Taxonomy" id="1629"/>
    <lineage>
        <taxon>Bacteria</taxon>
        <taxon>Bacillati</taxon>
        <taxon>Bacillota</taxon>
        <taxon>Bacilli</taxon>
        <taxon>Lactobacillales</taxon>
        <taxon>Lactobacillaceae</taxon>
        <taxon>Weissella</taxon>
    </lineage>
</organism>
<comment type="caution">
    <text evidence="14">The sequence shown here is derived from an EMBL/GenBank/DDBJ whole genome shotgun (WGS) entry which is preliminary data.</text>
</comment>
<keyword evidence="8 13" id="KW-0238">DNA-binding</keyword>
<dbReference type="GO" id="GO:0005737">
    <property type="term" value="C:cytoplasm"/>
    <property type="evidence" value="ECO:0007669"/>
    <property type="project" value="UniProtKB-SubCell"/>
</dbReference>
<evidence type="ECO:0000256" key="9">
    <source>
        <dbReference type="ARBA" id="ARBA00023204"/>
    </source>
</evidence>
<dbReference type="InterPro" id="IPR001650">
    <property type="entry name" value="Helicase_C-like"/>
</dbReference>
<dbReference type="GO" id="GO:0003678">
    <property type="term" value="F:DNA helicase activity"/>
    <property type="evidence" value="ECO:0007669"/>
    <property type="project" value="TreeGrafter"/>
</dbReference>
<dbReference type="InterPro" id="IPR014001">
    <property type="entry name" value="Helicase_ATP-bd"/>
</dbReference>
<dbReference type="Pfam" id="PF00270">
    <property type="entry name" value="DEAD"/>
    <property type="match status" value="1"/>
</dbReference>
<dbReference type="Proteomes" id="UP000051992">
    <property type="component" value="Unassembled WGS sequence"/>
</dbReference>
<evidence type="ECO:0000256" key="13">
    <source>
        <dbReference type="HAMAP-Rule" id="MF_00969"/>
    </source>
</evidence>
<keyword evidence="5 13" id="KW-0378">Hydrolase</keyword>
<sequence length="1164" mass="130396">MQLVDLIAENPDLKNLTSQLKKGGRHIVTGLSGAARTAYLAAVEQKVQQPMLVVADSQFHADQIAEDMAGLLSDRHVHIFPAEETLANEIAVTSLDVPIARVQALEALRTDPKAVVVTSVAGAQRYLAPVADFVAAQLEVDFKHEYDLAELSAKLHTMGYQRNEVVGQPGDFAVRGSIVDVYPMDAEYPVRMDFFDTELDSLRTFDVATQRSLGNLNEVTIRPANELVATDAQLEAAKTRFELAFTENRDRLEGADKRHLTEAMTPIIDGLNQGQILAPFRQYLRYLYPEPASLFDYLPAAGLVVFDDYPRAMDNAKQMAEENTQWWEQKAEEQLALDQIDLGFEIEQQARDLKQTTLMISPLQRGVGNLKQDSLTNVTVRPSQQFFGQMPMLKSEVERWQKQGNTVLFLTNTDERADKLAQTLADFDVKVNQTATDGLQMGRTQLAVQPLSAGFDWPAQNMIVLTEHELFQQAKKKAPRRQTLTNAERIKSYNELEVGDYVVHVNHGIGVYEGMETIERDGMKQDYITIGYQKDDKIFIPVSQLDLVQKYVGAAEKAPKLNKLGGTEWQKAKAKVAKKVEDIADELLDLYAERALKKGFAFPADDDAQRQFEDAFPYPETADQLRSAEEIKRDMEKVQPMDRLLVGDVGFGKTEVAMRAAFKAAHAGKQVAMLVPTTILAQQHYDSFQSRFEGTGLKIGVLSRFQSTKETKATLAAAANHEIDILIGTHRILSKDVAFADLGLLVIDEEQRFGVKHKERLKEMQNNVDVLTLTATPIPRTLNMSMVGVRDLSVIETPPANRYPIQTYVMEQNGRTLATAIEREMARGGQTFYLHNRVEDIERVVAMIESLVPEARVAFVHGKMTETQLEGILVDFINGEYDVLVTTTIIETGVDIPNANTLFVENADHMGLSQLYQLRGRVGRSNNLAYAYFTYPGTRTLNEESEKRLEAIRDFTELGSGFKIAMRDLSIRGAGDLLGQSQHGFINSVGYDLYMQMLNEAVAEKQGKGKKKQSDAELDLQVEAYLPNDYVPDGPQKIEIYQRIRKSDKPEQFDEITDDLVDRFGELPLAAEQLIMVGRLKAAADRAGVASIKRMPRQPQMLETKFTDESPVTLEGLQTQLKAHKLAGQIKNQGDIARLQIALQPNQKPMVWLKQLTDFFTSLV</sequence>
<evidence type="ECO:0000313" key="15">
    <source>
        <dbReference type="Proteomes" id="UP000051992"/>
    </source>
</evidence>
<evidence type="ECO:0000256" key="4">
    <source>
        <dbReference type="ARBA" id="ARBA00022763"/>
    </source>
</evidence>
<comment type="subcellular location">
    <subcellularLocation>
        <location evidence="1 13">Cytoplasm</location>
    </subcellularLocation>
</comment>
<dbReference type="SMART" id="SM01058">
    <property type="entry name" value="CarD_TRCF"/>
    <property type="match status" value="1"/>
</dbReference>
<dbReference type="GO" id="GO:0016787">
    <property type="term" value="F:hydrolase activity"/>
    <property type="evidence" value="ECO:0007669"/>
    <property type="project" value="UniProtKB-KW"/>
</dbReference>
<dbReference type="SMART" id="SM00490">
    <property type="entry name" value="HELICc"/>
    <property type="match status" value="1"/>
</dbReference>
<dbReference type="InterPro" id="IPR003711">
    <property type="entry name" value="CarD-like/TRCF_RID"/>
</dbReference>
<evidence type="ECO:0000256" key="7">
    <source>
        <dbReference type="ARBA" id="ARBA00022840"/>
    </source>
</evidence>
<dbReference type="CDD" id="cd17991">
    <property type="entry name" value="DEXHc_TRCF"/>
    <property type="match status" value="1"/>
</dbReference>
<keyword evidence="9 13" id="KW-0234">DNA repair</keyword>
<dbReference type="NCBIfam" id="TIGR00580">
    <property type="entry name" value="mfd"/>
    <property type="match status" value="1"/>
</dbReference>
<dbReference type="PATRIC" id="fig|1629.5.peg.1477"/>
<keyword evidence="2 13" id="KW-0963">Cytoplasm</keyword>
<dbReference type="SUPFAM" id="SSF52540">
    <property type="entry name" value="P-loop containing nucleoside triphosphate hydrolases"/>
    <property type="match status" value="4"/>
</dbReference>
<dbReference type="GO" id="GO:0005524">
    <property type="term" value="F:ATP binding"/>
    <property type="evidence" value="ECO:0007669"/>
    <property type="project" value="UniProtKB-UniRule"/>
</dbReference>
<keyword evidence="6" id="KW-0347">Helicase</keyword>
<gene>
    <name evidence="13" type="primary">mfd</name>
    <name evidence="14" type="ORF">IV50_GL001464</name>
</gene>
<dbReference type="InterPro" id="IPR027417">
    <property type="entry name" value="P-loop_NTPase"/>
</dbReference>
<dbReference type="PROSITE" id="PS51194">
    <property type="entry name" value="HELICASE_CTER"/>
    <property type="match status" value="1"/>
</dbReference>
<dbReference type="PANTHER" id="PTHR47964">
    <property type="entry name" value="ATP-DEPENDENT DNA HELICASE HOMOLOG RECG, CHLOROPLASTIC"/>
    <property type="match status" value="1"/>
</dbReference>
<dbReference type="InterPro" id="IPR005118">
    <property type="entry name" value="TRCF_C"/>
</dbReference>
<comment type="similarity">
    <text evidence="10 13">In the N-terminal section; belongs to the UvrB family.</text>
</comment>
<dbReference type="Gene3D" id="2.40.10.170">
    <property type="match status" value="1"/>
</dbReference>
<dbReference type="Gene3D" id="3.40.50.300">
    <property type="entry name" value="P-loop containing nucleotide triphosphate hydrolases"/>
    <property type="match status" value="2"/>
</dbReference>
<keyword evidence="4 13" id="KW-0227">DNA damage</keyword>
<dbReference type="SMART" id="SM00487">
    <property type="entry name" value="DEXDc"/>
    <property type="match status" value="1"/>
</dbReference>
<evidence type="ECO:0000256" key="10">
    <source>
        <dbReference type="ARBA" id="ARBA00061104"/>
    </source>
</evidence>
<dbReference type="HAMAP" id="MF_00969">
    <property type="entry name" value="TRCF"/>
    <property type="match status" value="1"/>
</dbReference>
<dbReference type="InterPro" id="IPR036101">
    <property type="entry name" value="CarD-like/TRCF_RID_sf"/>
</dbReference>
<evidence type="ECO:0000256" key="8">
    <source>
        <dbReference type="ARBA" id="ARBA00023125"/>
    </source>
</evidence>
<dbReference type="Gene3D" id="3.40.50.11180">
    <property type="match status" value="1"/>
</dbReference>
<dbReference type="InterPro" id="IPR047112">
    <property type="entry name" value="RecG/Mfd"/>
</dbReference>
<dbReference type="InterPro" id="IPR041471">
    <property type="entry name" value="UvrB_inter"/>
</dbReference>
<evidence type="ECO:0000256" key="5">
    <source>
        <dbReference type="ARBA" id="ARBA00022801"/>
    </source>
</evidence>
<keyword evidence="3 13" id="KW-0547">Nucleotide-binding</keyword>
<comment type="similarity">
    <text evidence="11 13">In the C-terminal section; belongs to the helicase family. RecG subfamily.</text>
</comment>
<dbReference type="RefSeq" id="WP_057747109.1">
    <property type="nucleotide sequence ID" value="NZ_BJLU01000010.1"/>
</dbReference>
<protein>
    <recommendedName>
        <fullName evidence="12 13">Transcription-repair-coupling factor</fullName>
        <shortName evidence="13">TRCF</shortName>
        <ecNumber evidence="13">3.6.4.-</ecNumber>
    </recommendedName>
</protein>
<dbReference type="Pfam" id="PF00271">
    <property type="entry name" value="Helicase_C"/>
    <property type="match status" value="1"/>
</dbReference>
<proteinExistence type="inferred from homology"/>
<accession>A0A0R2GYA5</accession>
<evidence type="ECO:0000256" key="2">
    <source>
        <dbReference type="ARBA" id="ARBA00022490"/>
    </source>
</evidence>
<dbReference type="Pfam" id="PF17757">
    <property type="entry name" value="UvrB_inter"/>
    <property type="match status" value="1"/>
</dbReference>
<dbReference type="InterPro" id="IPR011545">
    <property type="entry name" value="DEAD/DEAH_box_helicase_dom"/>
</dbReference>
<dbReference type="Gene3D" id="3.90.1150.50">
    <property type="entry name" value="Transcription-repair-coupling factor, D7 domain"/>
    <property type="match status" value="1"/>
</dbReference>
<dbReference type="GO" id="GO:0003684">
    <property type="term" value="F:damaged DNA binding"/>
    <property type="evidence" value="ECO:0007669"/>
    <property type="project" value="InterPro"/>
</dbReference>
<evidence type="ECO:0000256" key="6">
    <source>
        <dbReference type="ARBA" id="ARBA00022806"/>
    </source>
</evidence>
<evidence type="ECO:0000313" key="14">
    <source>
        <dbReference type="EMBL" id="KRN45737.1"/>
    </source>
</evidence>
<dbReference type="OrthoDB" id="9804325at2"/>
<dbReference type="Gene3D" id="3.30.2060.10">
    <property type="entry name" value="Penicillin-binding protein 1b domain"/>
    <property type="match status" value="1"/>
</dbReference>
<dbReference type="Pfam" id="PF03461">
    <property type="entry name" value="TRCF"/>
    <property type="match status" value="1"/>
</dbReference>
<keyword evidence="15" id="KW-1185">Reference proteome</keyword>
<dbReference type="SUPFAM" id="SSF141259">
    <property type="entry name" value="CarD-like"/>
    <property type="match status" value="1"/>
</dbReference>
<evidence type="ECO:0000256" key="1">
    <source>
        <dbReference type="ARBA" id="ARBA00004496"/>
    </source>
</evidence>
<name>A0A0R2GYA5_WEIVI</name>
<evidence type="ECO:0000256" key="12">
    <source>
        <dbReference type="ARBA" id="ARBA00070128"/>
    </source>
</evidence>
<dbReference type="SMART" id="SM00982">
    <property type="entry name" value="TRCF"/>
    <property type="match status" value="1"/>
</dbReference>